<evidence type="ECO:0000256" key="7">
    <source>
        <dbReference type="PROSITE-ProRule" id="PRU00169"/>
    </source>
</evidence>
<reference evidence="10 11" key="1">
    <citation type="submission" date="2016-07" db="EMBL/GenBank/DDBJ databases">
        <authorList>
            <person name="Lefevre C.T."/>
        </authorList>
    </citation>
    <scope>NUCLEOTIDE SEQUENCE [LARGE SCALE GENOMIC DNA]</scope>
    <source>
        <strain evidence="10">PR1</strain>
    </source>
</reference>
<dbReference type="PANTHER" id="PTHR42872">
    <property type="entry name" value="PROTEIN-GLUTAMATE METHYLESTERASE/PROTEIN-GLUTAMINE GLUTAMINASE"/>
    <property type="match status" value="1"/>
</dbReference>
<comment type="subcellular location">
    <subcellularLocation>
        <location evidence="5">Cytoplasm</location>
    </subcellularLocation>
</comment>
<accession>A0A1C3RC50</accession>
<feature type="domain" description="CheB-type methylesterase" evidence="9">
    <location>
        <begin position="154"/>
        <end position="350"/>
    </location>
</feature>
<dbReference type="SMART" id="SM00448">
    <property type="entry name" value="REC"/>
    <property type="match status" value="1"/>
</dbReference>
<evidence type="ECO:0000256" key="3">
    <source>
        <dbReference type="ARBA" id="ARBA00022801"/>
    </source>
</evidence>
<feature type="active site" evidence="5 6">
    <location>
        <position position="196"/>
    </location>
</feature>
<dbReference type="InterPro" id="IPR001789">
    <property type="entry name" value="Sig_transdc_resp-reg_receiver"/>
</dbReference>
<evidence type="ECO:0000256" key="4">
    <source>
        <dbReference type="ARBA" id="ARBA00048267"/>
    </source>
</evidence>
<dbReference type="SUPFAM" id="SSF52738">
    <property type="entry name" value="Methylesterase CheB, C-terminal domain"/>
    <property type="match status" value="1"/>
</dbReference>
<dbReference type="GO" id="GO:0006935">
    <property type="term" value="P:chemotaxis"/>
    <property type="evidence" value="ECO:0007669"/>
    <property type="project" value="UniProtKB-UniRule"/>
</dbReference>
<dbReference type="EC" id="3.5.1.44" evidence="5"/>
<dbReference type="PANTHER" id="PTHR42872:SF6">
    <property type="entry name" value="PROTEIN-GLUTAMATE METHYLESTERASE_PROTEIN-GLUTAMINE GLUTAMINASE"/>
    <property type="match status" value="1"/>
</dbReference>
<feature type="domain" description="Response regulatory" evidence="8">
    <location>
        <begin position="6"/>
        <end position="123"/>
    </location>
</feature>
<keyword evidence="11" id="KW-1185">Reference proteome</keyword>
<dbReference type="NCBIfam" id="NF009206">
    <property type="entry name" value="PRK12555.1"/>
    <property type="match status" value="1"/>
</dbReference>
<feature type="active site" evidence="5 6">
    <location>
        <position position="292"/>
    </location>
</feature>
<gene>
    <name evidence="5 10" type="primary">cheB</name>
    <name evidence="10" type="ORF">MTBPR1_10104</name>
</gene>
<comment type="domain">
    <text evidence="5">Contains a C-terminal catalytic domain, and an N-terminal region which modulates catalytic activity.</text>
</comment>
<comment type="function">
    <text evidence="5">Involved in chemotaxis. Part of a chemotaxis signal transduction system that modulates chemotaxis in response to various stimuli. Catalyzes the demethylation of specific methylglutamate residues introduced into the chemoreceptors (methyl-accepting chemotaxis proteins or MCP) by CheR. Also mediates the irreversible deamidation of specific glutamine residues to glutamic acid.</text>
</comment>
<evidence type="ECO:0000256" key="2">
    <source>
        <dbReference type="ARBA" id="ARBA00022500"/>
    </source>
</evidence>
<evidence type="ECO:0000313" key="10">
    <source>
        <dbReference type="EMBL" id="SCA54857.1"/>
    </source>
</evidence>
<keyword evidence="5 7" id="KW-0597">Phosphoprotein</keyword>
<dbReference type="InterPro" id="IPR000673">
    <property type="entry name" value="Sig_transdc_resp-reg_Me-estase"/>
</dbReference>
<dbReference type="CDD" id="cd17541">
    <property type="entry name" value="REC_CheB-like"/>
    <property type="match status" value="1"/>
</dbReference>
<organism evidence="10 11">
    <name type="scientific">Candidatus Terasakiella magnetica</name>
    <dbReference type="NCBI Taxonomy" id="1867952"/>
    <lineage>
        <taxon>Bacteria</taxon>
        <taxon>Pseudomonadati</taxon>
        <taxon>Pseudomonadota</taxon>
        <taxon>Alphaproteobacteria</taxon>
        <taxon>Rhodospirillales</taxon>
        <taxon>Terasakiellaceae</taxon>
        <taxon>Terasakiella</taxon>
    </lineage>
</organism>
<evidence type="ECO:0000259" key="8">
    <source>
        <dbReference type="PROSITE" id="PS50110"/>
    </source>
</evidence>
<dbReference type="EC" id="3.1.1.61" evidence="5"/>
<feature type="modified residue" description="4-aspartylphosphate" evidence="5 7">
    <location>
        <position position="57"/>
    </location>
</feature>
<dbReference type="GO" id="GO:0005737">
    <property type="term" value="C:cytoplasm"/>
    <property type="evidence" value="ECO:0007669"/>
    <property type="project" value="UniProtKB-SubCell"/>
</dbReference>
<dbReference type="Pfam" id="PF00072">
    <property type="entry name" value="Response_reg"/>
    <property type="match status" value="1"/>
</dbReference>
<dbReference type="EMBL" id="FLYE01000001">
    <property type="protein sequence ID" value="SCA54857.1"/>
    <property type="molecule type" value="Genomic_DNA"/>
</dbReference>
<evidence type="ECO:0000259" key="9">
    <source>
        <dbReference type="PROSITE" id="PS50122"/>
    </source>
</evidence>
<evidence type="ECO:0000256" key="5">
    <source>
        <dbReference type="HAMAP-Rule" id="MF_00099"/>
    </source>
</evidence>
<dbReference type="STRING" id="1867952.MTBPR1_10104"/>
<dbReference type="AlphaFoldDB" id="A0A1C3RC50"/>
<comment type="catalytic activity">
    <reaction evidence="4 5">
        <text>[protein]-L-glutamate 5-O-methyl ester + H2O = L-glutamyl-[protein] + methanol + H(+)</text>
        <dbReference type="Rhea" id="RHEA:23236"/>
        <dbReference type="Rhea" id="RHEA-COMP:10208"/>
        <dbReference type="Rhea" id="RHEA-COMP:10311"/>
        <dbReference type="ChEBI" id="CHEBI:15377"/>
        <dbReference type="ChEBI" id="CHEBI:15378"/>
        <dbReference type="ChEBI" id="CHEBI:17790"/>
        <dbReference type="ChEBI" id="CHEBI:29973"/>
        <dbReference type="ChEBI" id="CHEBI:82795"/>
        <dbReference type="EC" id="3.1.1.61"/>
    </reaction>
</comment>
<feature type="active site" evidence="5 6">
    <location>
        <position position="170"/>
    </location>
</feature>
<dbReference type="Pfam" id="PF01339">
    <property type="entry name" value="CheB_methylest"/>
    <property type="match status" value="1"/>
</dbReference>
<dbReference type="GO" id="GO:0008984">
    <property type="term" value="F:protein-glutamate methylesterase activity"/>
    <property type="evidence" value="ECO:0007669"/>
    <property type="project" value="UniProtKB-UniRule"/>
</dbReference>
<keyword evidence="2 5" id="KW-0145">Chemotaxis</keyword>
<dbReference type="GO" id="GO:0000156">
    <property type="term" value="F:phosphorelay response regulator activity"/>
    <property type="evidence" value="ECO:0007669"/>
    <property type="project" value="InterPro"/>
</dbReference>
<evidence type="ECO:0000313" key="11">
    <source>
        <dbReference type="Proteomes" id="UP000231658"/>
    </source>
</evidence>
<dbReference type="HAMAP" id="MF_00099">
    <property type="entry name" value="CheB_chemtxs"/>
    <property type="match status" value="1"/>
</dbReference>
<dbReference type="PROSITE" id="PS50110">
    <property type="entry name" value="RESPONSE_REGULATORY"/>
    <property type="match status" value="1"/>
</dbReference>
<dbReference type="InterPro" id="IPR008248">
    <property type="entry name" value="CheB-like"/>
</dbReference>
<dbReference type="InterPro" id="IPR011006">
    <property type="entry name" value="CheY-like_superfamily"/>
</dbReference>
<dbReference type="InterPro" id="IPR035909">
    <property type="entry name" value="CheB_C"/>
</dbReference>
<keyword evidence="1 5" id="KW-0963">Cytoplasm</keyword>
<comment type="similarity">
    <text evidence="5">Belongs to the CheB family.</text>
</comment>
<evidence type="ECO:0000256" key="1">
    <source>
        <dbReference type="ARBA" id="ARBA00022490"/>
    </source>
</evidence>
<dbReference type="SUPFAM" id="SSF52172">
    <property type="entry name" value="CheY-like"/>
    <property type="match status" value="1"/>
</dbReference>
<comment type="PTM">
    <text evidence="5">Phosphorylated by CheA. Phosphorylation of the N-terminal regulatory domain activates the methylesterase activity.</text>
</comment>
<sequence>MAQKIKVLIVDDSALIRQMLTSILSNDPAIEVVGAAPDALKAREMIKRLNPDVVTLDIEMPKMNGIDFLRKIMTLRPMPVVMISTLTQNGANITLQALEIGAVDFVAKPQQDVQRNLEDKAKEITDKVKAAAGARIRPLEEIDSDHAAQNKVAPLVNSGGDKNIVVFGASTGGVEAIRTVLSRLPSNMPPIFIVQHMPKQFTTTFAKRLDKLCAMDVHEAEDYMVAKAGHVYLAPGDKHLRVARSKGELVCRLVDGNPVSGHIPSVDVLFDSVCHVSPTETIGVMLSGMGRDGAESMLKLKQAGAYNVGQDEASCVVYGMPKAAFERGAVHKQVDIKKIADELISLCDSNGEASE</sequence>
<evidence type="ECO:0000256" key="6">
    <source>
        <dbReference type="PROSITE-ProRule" id="PRU00050"/>
    </source>
</evidence>
<dbReference type="RefSeq" id="WP_069185594.1">
    <property type="nucleotide sequence ID" value="NZ_FLYE01000001.1"/>
</dbReference>
<dbReference type="GO" id="GO:0050568">
    <property type="term" value="F:protein-glutamine glutaminase activity"/>
    <property type="evidence" value="ECO:0007669"/>
    <property type="project" value="UniProtKB-UniRule"/>
</dbReference>
<dbReference type="Gene3D" id="3.40.50.180">
    <property type="entry name" value="Methylesterase CheB, C-terminal domain"/>
    <property type="match status" value="1"/>
</dbReference>
<dbReference type="Gene3D" id="3.40.50.2300">
    <property type="match status" value="1"/>
</dbReference>
<proteinExistence type="inferred from homology"/>
<dbReference type="PROSITE" id="PS50122">
    <property type="entry name" value="CHEB"/>
    <property type="match status" value="1"/>
</dbReference>
<protein>
    <recommendedName>
        <fullName evidence="5">Protein-glutamate methylesterase/protein-glutamine glutaminase</fullName>
        <ecNumber evidence="5">3.1.1.61</ecNumber>
        <ecNumber evidence="5">3.5.1.44</ecNumber>
    </recommendedName>
</protein>
<dbReference type="PIRSF" id="PIRSF000876">
    <property type="entry name" value="RR_chemtxs_CheB"/>
    <property type="match status" value="1"/>
</dbReference>
<name>A0A1C3RC50_9PROT</name>
<dbReference type="CDD" id="cd16432">
    <property type="entry name" value="CheB_Rec"/>
    <property type="match status" value="1"/>
</dbReference>
<comment type="catalytic activity">
    <reaction evidence="5">
        <text>L-glutaminyl-[protein] + H2O = L-glutamyl-[protein] + NH4(+)</text>
        <dbReference type="Rhea" id="RHEA:16441"/>
        <dbReference type="Rhea" id="RHEA-COMP:10207"/>
        <dbReference type="Rhea" id="RHEA-COMP:10208"/>
        <dbReference type="ChEBI" id="CHEBI:15377"/>
        <dbReference type="ChEBI" id="CHEBI:28938"/>
        <dbReference type="ChEBI" id="CHEBI:29973"/>
        <dbReference type="ChEBI" id="CHEBI:30011"/>
        <dbReference type="EC" id="3.5.1.44"/>
    </reaction>
</comment>
<keyword evidence="3 5" id="KW-0378">Hydrolase</keyword>
<dbReference type="NCBIfam" id="NF001965">
    <property type="entry name" value="PRK00742.1"/>
    <property type="match status" value="1"/>
</dbReference>
<dbReference type="Proteomes" id="UP000231658">
    <property type="component" value="Unassembled WGS sequence"/>
</dbReference>
<dbReference type="OrthoDB" id="9793421at2"/>